<name>A0A3L6EWP9_MAIZE</name>
<proteinExistence type="predicted"/>
<gene>
    <name evidence="2" type="ORF">Zm00014a_028499</name>
</gene>
<dbReference type="EMBL" id="NCVQ01000005">
    <property type="protein sequence ID" value="PWZ25482.1"/>
    <property type="molecule type" value="Genomic_DNA"/>
</dbReference>
<reference evidence="2" key="1">
    <citation type="journal article" date="2018" name="Nat. Genet.">
        <title>Extensive intraspecific gene order and gene structural variations between Mo17 and other maize genomes.</title>
        <authorList>
            <person name="Sun S."/>
            <person name="Zhou Y."/>
            <person name="Chen J."/>
            <person name="Shi J."/>
            <person name="Zhao H."/>
            <person name="Zhao H."/>
            <person name="Song W."/>
            <person name="Zhang M."/>
            <person name="Cui Y."/>
            <person name="Dong X."/>
            <person name="Liu H."/>
            <person name="Ma X."/>
            <person name="Jiao Y."/>
            <person name="Wang B."/>
            <person name="Wei X."/>
            <person name="Stein J.C."/>
            <person name="Glaubitz J.C."/>
            <person name="Lu F."/>
            <person name="Yu G."/>
            <person name="Liang C."/>
            <person name="Fengler K."/>
            <person name="Li B."/>
            <person name="Rafalski A."/>
            <person name="Schnable P.S."/>
            <person name="Ware D.H."/>
            <person name="Buckler E.S."/>
            <person name="Lai J."/>
        </authorList>
    </citation>
    <scope>NUCLEOTIDE SEQUENCE [LARGE SCALE GENOMIC DNA]</scope>
    <source>
        <tissue evidence="2">Seedling</tissue>
    </source>
</reference>
<evidence type="ECO:0000256" key="1">
    <source>
        <dbReference type="SAM" id="MobiDB-lite"/>
    </source>
</evidence>
<dbReference type="Proteomes" id="UP000251960">
    <property type="component" value="Chromosome 4"/>
</dbReference>
<protein>
    <submittedName>
        <fullName evidence="2">Uncharacterized protein</fullName>
    </submittedName>
</protein>
<evidence type="ECO:0000313" key="2">
    <source>
        <dbReference type="EMBL" id="PWZ25482.1"/>
    </source>
</evidence>
<sequence length="84" mass="9303">MRSRDTTLKQQDDDEVELGRLENGAEVRRTGQAESEELQRSSLEHSLETSKYRVAAGARKHGIEGIKPHPIWLATEGGALAYGN</sequence>
<organism evidence="2">
    <name type="scientific">Zea mays</name>
    <name type="common">Maize</name>
    <dbReference type="NCBI Taxonomy" id="4577"/>
    <lineage>
        <taxon>Eukaryota</taxon>
        <taxon>Viridiplantae</taxon>
        <taxon>Streptophyta</taxon>
        <taxon>Embryophyta</taxon>
        <taxon>Tracheophyta</taxon>
        <taxon>Spermatophyta</taxon>
        <taxon>Magnoliopsida</taxon>
        <taxon>Liliopsida</taxon>
        <taxon>Poales</taxon>
        <taxon>Poaceae</taxon>
        <taxon>PACMAD clade</taxon>
        <taxon>Panicoideae</taxon>
        <taxon>Andropogonodae</taxon>
        <taxon>Andropogoneae</taxon>
        <taxon>Tripsacinae</taxon>
        <taxon>Zea</taxon>
    </lineage>
</organism>
<comment type="caution">
    <text evidence="2">The sequence shown here is derived from an EMBL/GenBank/DDBJ whole genome shotgun (WGS) entry which is preliminary data.</text>
</comment>
<dbReference type="AlphaFoldDB" id="A0A3L6EWP9"/>
<feature type="region of interest" description="Disordered" evidence="1">
    <location>
        <begin position="1"/>
        <end position="46"/>
    </location>
</feature>
<accession>A0A3L6EWP9</accession>